<keyword evidence="2" id="KW-1185">Reference proteome</keyword>
<protein>
    <submittedName>
        <fullName evidence="1">Uncharacterized protein</fullName>
    </submittedName>
</protein>
<dbReference type="Proteomes" id="UP000014408">
    <property type="component" value="Unassembled WGS sequence"/>
</dbReference>
<organism evidence="1 2">
    <name type="scientific">Corynebacterium pyruviciproducens ATCC BAA-1742</name>
    <dbReference type="NCBI Taxonomy" id="1125779"/>
    <lineage>
        <taxon>Bacteria</taxon>
        <taxon>Bacillati</taxon>
        <taxon>Actinomycetota</taxon>
        <taxon>Actinomycetes</taxon>
        <taxon>Mycobacteriales</taxon>
        <taxon>Corynebacteriaceae</taxon>
        <taxon>Corynebacterium</taxon>
    </lineage>
</organism>
<reference evidence="1 2" key="1">
    <citation type="submission" date="2013-05" db="EMBL/GenBank/DDBJ databases">
        <title>The Genome Sequence of Corynebacterium pyruviciproducens 1773O (ATCC BAA-1742).</title>
        <authorList>
            <consortium name="The Broad Institute Genomics Platform"/>
            <person name="Earl A."/>
            <person name="Ward D."/>
            <person name="Feldgarden M."/>
            <person name="Gevers D."/>
            <person name="Tong J."/>
            <person name="Walker B."/>
            <person name="Young S."/>
            <person name="Zeng Q."/>
            <person name="Gargeya S."/>
            <person name="Fitzgerald M."/>
            <person name="Haas B."/>
            <person name="Abouelleil A."/>
            <person name="Allen A.W."/>
            <person name="Alvarado L."/>
            <person name="Arachchi H.M."/>
            <person name="Berlin A.M."/>
            <person name="Chapman S.B."/>
            <person name="Gainer-Dewar J."/>
            <person name="Goldberg J."/>
            <person name="Griggs A."/>
            <person name="Gujja S."/>
            <person name="Hansen M."/>
            <person name="Howarth C."/>
            <person name="Imamovic A."/>
            <person name="Ireland A."/>
            <person name="Larimer J."/>
            <person name="McCowan C."/>
            <person name="Murphy C."/>
            <person name="Pearson M."/>
            <person name="Poon T.W."/>
            <person name="Priest M."/>
            <person name="Roberts A."/>
            <person name="Saif S."/>
            <person name="Shea T."/>
            <person name="Sisk P."/>
            <person name="Sykes S."/>
            <person name="Wortman J."/>
            <person name="Nusbaum C."/>
            <person name="Birren B."/>
        </authorList>
    </citation>
    <scope>NUCLEOTIDE SEQUENCE [LARGE SCALE GENOMIC DNA]</scope>
    <source>
        <strain evidence="1 2">ATCC BAA-1742</strain>
    </source>
</reference>
<name>S2Z996_9CORY</name>
<comment type="caution">
    <text evidence="1">The sequence shown here is derived from an EMBL/GenBank/DDBJ whole genome shotgun (WGS) entry which is preliminary data.</text>
</comment>
<evidence type="ECO:0000313" key="2">
    <source>
        <dbReference type="Proteomes" id="UP000014408"/>
    </source>
</evidence>
<dbReference type="AlphaFoldDB" id="S2Z996"/>
<dbReference type="EMBL" id="ATBY01000002">
    <property type="protein sequence ID" value="EPD70930.1"/>
    <property type="molecule type" value="Genomic_DNA"/>
</dbReference>
<evidence type="ECO:0000313" key="1">
    <source>
        <dbReference type="EMBL" id="EPD70930.1"/>
    </source>
</evidence>
<sequence>MAKNTGLGGRSGAVSNRVQKYNPLTDKWDKFTRDGHYIKTKSDGQPWKGISKS</sequence>
<accession>S2Z996</accession>
<gene>
    <name evidence="1" type="ORF">HMPREF1219_00225</name>
</gene>
<dbReference type="HOGENOM" id="CLU_177551_1_0_11"/>
<proteinExistence type="predicted"/>